<feature type="active site" description="Phosphoserine intermediate" evidence="14">
    <location>
        <position position="529"/>
    </location>
</feature>
<evidence type="ECO:0000256" key="11">
    <source>
        <dbReference type="ARBA" id="ARBA00023268"/>
    </source>
</evidence>
<dbReference type="SUPFAM" id="SSF52540">
    <property type="entry name" value="P-loop containing nucleoside triphosphate hydrolases"/>
    <property type="match status" value="2"/>
</dbReference>
<dbReference type="InterPro" id="IPR050100">
    <property type="entry name" value="TRAFAC_GTPase_members"/>
</dbReference>
<evidence type="ECO:0000256" key="6">
    <source>
        <dbReference type="ARBA" id="ARBA00022679"/>
    </source>
</evidence>
<dbReference type="Pfam" id="PF00009">
    <property type="entry name" value="GTP_EFTU"/>
    <property type="match status" value="1"/>
</dbReference>
<evidence type="ECO:0000256" key="4">
    <source>
        <dbReference type="ARBA" id="ARBA00007237"/>
    </source>
</evidence>
<dbReference type="InterPro" id="IPR002891">
    <property type="entry name" value="APS"/>
</dbReference>
<accession>A0ABU1JTN7</accession>
<dbReference type="GO" id="GO:0016829">
    <property type="term" value="F:lyase activity"/>
    <property type="evidence" value="ECO:0007669"/>
    <property type="project" value="UniProtKB-KW"/>
</dbReference>
<keyword evidence="7 16" id="KW-0548">Nucleotidyltransferase</keyword>
<gene>
    <name evidence="14" type="primary">cysC</name>
    <name evidence="16" type="ORF">E9232_004519</name>
</gene>
<evidence type="ECO:0000313" key="16">
    <source>
        <dbReference type="EMBL" id="MDR6291981.1"/>
    </source>
</evidence>
<dbReference type="InterPro" id="IPR009001">
    <property type="entry name" value="Transl_elong_EF1A/Init_IF2_C"/>
</dbReference>
<dbReference type="Pfam" id="PF01583">
    <property type="entry name" value="APS_kinase"/>
    <property type="match status" value="1"/>
</dbReference>
<dbReference type="NCBIfam" id="TIGR00455">
    <property type="entry name" value="apsK"/>
    <property type="match status" value="1"/>
</dbReference>
<dbReference type="InterPro" id="IPR027417">
    <property type="entry name" value="P-loop_NTPase"/>
</dbReference>
<comment type="function">
    <text evidence="14">Catalyzes the synthesis of activated sulfate.</text>
</comment>
<keyword evidence="10" id="KW-0342">GTP-binding</keyword>
<dbReference type="InterPro" id="IPR054696">
    <property type="entry name" value="GTP-eEF1A_C"/>
</dbReference>
<evidence type="ECO:0000259" key="15">
    <source>
        <dbReference type="PROSITE" id="PS51722"/>
    </source>
</evidence>
<keyword evidence="17" id="KW-1185">Reference proteome</keyword>
<comment type="function">
    <text evidence="2">APS kinase catalyzes the synthesis of activated sulfate.</text>
</comment>
<keyword evidence="6 14" id="KW-0808">Transferase</keyword>
<evidence type="ECO:0000256" key="12">
    <source>
        <dbReference type="ARBA" id="ARBA00024872"/>
    </source>
</evidence>
<feature type="binding site" evidence="14">
    <location>
        <begin position="455"/>
        <end position="462"/>
    </location>
    <ligand>
        <name>ATP</name>
        <dbReference type="ChEBI" id="CHEBI:30616"/>
    </ligand>
</feature>
<name>A0ABU1JTN7_9PROT</name>
<dbReference type="NCBIfam" id="NF003013">
    <property type="entry name" value="PRK03846.1"/>
    <property type="match status" value="1"/>
</dbReference>
<protein>
    <recommendedName>
        <fullName evidence="14">Adenylyl-sulfate kinase</fullName>
        <ecNumber evidence="14">2.7.1.25</ecNumber>
    </recommendedName>
    <alternativeName>
        <fullName evidence="14">APS kinase</fullName>
    </alternativeName>
    <alternativeName>
        <fullName evidence="14">ATP adenosine-5'-phosphosulfate 3'-phosphotransferase</fullName>
    </alternativeName>
    <alternativeName>
        <fullName evidence="14">Adenosine-5'-phosphosulfate kinase</fullName>
    </alternativeName>
</protein>
<dbReference type="CDD" id="cd02027">
    <property type="entry name" value="APSK"/>
    <property type="match status" value="1"/>
</dbReference>
<keyword evidence="9 14" id="KW-0067">ATP-binding</keyword>
<dbReference type="InterPro" id="IPR059117">
    <property type="entry name" value="APS_kinase_dom"/>
</dbReference>
<evidence type="ECO:0000256" key="8">
    <source>
        <dbReference type="ARBA" id="ARBA00022741"/>
    </source>
</evidence>
<dbReference type="Pfam" id="PF22594">
    <property type="entry name" value="GTP-eEF1A_C"/>
    <property type="match status" value="1"/>
</dbReference>
<comment type="catalytic activity">
    <reaction evidence="13">
        <text>sulfate + ATP + H(+) = adenosine 5'-phosphosulfate + diphosphate</text>
        <dbReference type="Rhea" id="RHEA:18133"/>
        <dbReference type="ChEBI" id="CHEBI:15378"/>
        <dbReference type="ChEBI" id="CHEBI:16189"/>
        <dbReference type="ChEBI" id="CHEBI:30616"/>
        <dbReference type="ChEBI" id="CHEBI:33019"/>
        <dbReference type="ChEBI" id="CHEBI:58243"/>
        <dbReference type="EC" id="2.7.7.4"/>
    </reaction>
</comment>
<reference evidence="16 17" key="1">
    <citation type="submission" date="2023-07" db="EMBL/GenBank/DDBJ databases">
        <title>Sorghum-associated microbial communities from plants grown in Nebraska, USA.</title>
        <authorList>
            <person name="Schachtman D."/>
        </authorList>
    </citation>
    <scope>NUCLEOTIDE SEQUENCE [LARGE SCALE GENOMIC DNA]</scope>
    <source>
        <strain evidence="16 17">584</strain>
    </source>
</reference>
<evidence type="ECO:0000256" key="5">
    <source>
        <dbReference type="ARBA" id="ARBA00011760"/>
    </source>
</evidence>
<dbReference type="SUPFAM" id="SSF50447">
    <property type="entry name" value="Translation proteins"/>
    <property type="match status" value="1"/>
</dbReference>
<evidence type="ECO:0000313" key="17">
    <source>
        <dbReference type="Proteomes" id="UP001262410"/>
    </source>
</evidence>
<dbReference type="NCBIfam" id="TIGR02034">
    <property type="entry name" value="CysN"/>
    <property type="match status" value="1"/>
</dbReference>
<dbReference type="EMBL" id="JAVDPW010000008">
    <property type="protein sequence ID" value="MDR6291981.1"/>
    <property type="molecule type" value="Genomic_DNA"/>
</dbReference>
<sequence length="632" mass="68263">MEGIVALHPALAAARTLRVVIAGHVDHGKSTLIGRLLHDTGTLGPERVTAVEAMSKKRGMPFEWSFLIDALQSERDQGITIDTAEVQFRTPRRRYVLIDAPGHAEFLKNMVSGAAGADAALLLVDAREGTLEQSRRHALILGLLGITQVVVAINKMDLVEYDQARYQAVTDEISAYLNSVGITPWVVVPLAARHGENIVTRSALMPWYEGPSLVEALDGLEAAPAPTDRPLRLPVQDVYKFDDRRIVAGRIESGTLKVGQTLRFAPSGKVARIATIENWPAAADQTIAKAGEAVGLTLDPPIFVERGQIATLAEAAPPTATRIKLRLFWLAREPLRPGARLTLRLATAEHTVTVERIDHVVEVHTLETRTAELVRRNETAEIEVVGRTAIAFDRHADLPGTGRGVLIDGYDVVGGVTILDATVDSRLLFPTERRVDAQARRLANGHSGGVVWLTGLSGSGKSTLATALELRLFARGWQTTVLDGDSLRTGLGRDLGFSTEDRAENVRRAAEVARLFAEAGLIAIVALISPERWHRALAGDVVGDGFREIFVKADLAICEQRDPKGLYAKARRGEIQSFTGVSAPYEAPETPDLAIDTGTMPIDAAIDLLESFTITSFAGSAKRVAEGVDPSI</sequence>
<evidence type="ECO:0000256" key="3">
    <source>
        <dbReference type="ARBA" id="ARBA00005438"/>
    </source>
</evidence>
<dbReference type="PANTHER" id="PTHR23115">
    <property type="entry name" value="TRANSLATION FACTOR"/>
    <property type="match status" value="1"/>
</dbReference>
<comment type="function">
    <text evidence="12">Proposed to provide activated sulfate for transfer to Nod factor. ATP sulfurylase may be the GTPase, regulating ATP sulfurylase activity.</text>
</comment>
<dbReference type="InterPro" id="IPR000795">
    <property type="entry name" value="T_Tr_GTP-bd_dom"/>
</dbReference>
<evidence type="ECO:0000256" key="14">
    <source>
        <dbReference type="HAMAP-Rule" id="MF_00065"/>
    </source>
</evidence>
<evidence type="ECO:0000256" key="13">
    <source>
        <dbReference type="ARBA" id="ARBA00049370"/>
    </source>
</evidence>
<evidence type="ECO:0000256" key="1">
    <source>
        <dbReference type="ARBA" id="ARBA00001823"/>
    </source>
</evidence>
<dbReference type="Gene3D" id="3.40.50.300">
    <property type="entry name" value="P-loop containing nucleotide triphosphate hydrolases"/>
    <property type="match status" value="2"/>
</dbReference>
<comment type="similarity">
    <text evidence="14">Belongs to the APS kinase family.</text>
</comment>
<dbReference type="InterPro" id="IPR011779">
    <property type="entry name" value="SO4_adenylTrfase_lsu"/>
</dbReference>
<dbReference type="GO" id="GO:0004781">
    <property type="term" value="F:sulfate adenylyltransferase (ATP) activity"/>
    <property type="evidence" value="ECO:0007669"/>
    <property type="project" value="UniProtKB-EC"/>
</dbReference>
<dbReference type="SUPFAM" id="SSF50465">
    <property type="entry name" value="EF-Tu/eEF-1alpha/eIF2-gamma C-terminal domain"/>
    <property type="match status" value="1"/>
</dbReference>
<dbReference type="InterPro" id="IPR009000">
    <property type="entry name" value="Transl_B-barrel_sf"/>
</dbReference>
<keyword evidence="11" id="KW-0511">Multifunctional enzyme</keyword>
<dbReference type="RefSeq" id="WP_309797665.1">
    <property type="nucleotide sequence ID" value="NZ_JAVDPW010000008.1"/>
</dbReference>
<comment type="similarity">
    <text evidence="4">In the N-terminal section; belongs to the TRAFAC class translation factor GTPase superfamily. Classic translation factor GTPase family. CysN/NodQ subfamily.</text>
</comment>
<evidence type="ECO:0000256" key="9">
    <source>
        <dbReference type="ARBA" id="ARBA00022840"/>
    </source>
</evidence>
<keyword evidence="8 14" id="KW-0547">Nucleotide-binding</keyword>
<dbReference type="GO" id="GO:0004020">
    <property type="term" value="F:adenylylsulfate kinase activity"/>
    <property type="evidence" value="ECO:0007669"/>
    <property type="project" value="UniProtKB-EC"/>
</dbReference>
<comment type="caution">
    <text evidence="16">The sequence shown here is derived from an EMBL/GenBank/DDBJ whole genome shotgun (WGS) entry which is preliminary data.</text>
</comment>
<dbReference type="HAMAP" id="MF_00065">
    <property type="entry name" value="Adenylyl_sulf_kinase"/>
    <property type="match status" value="1"/>
</dbReference>
<comment type="catalytic activity">
    <reaction evidence="1 14">
        <text>adenosine 5'-phosphosulfate + ATP = 3'-phosphoadenylyl sulfate + ADP + H(+)</text>
        <dbReference type="Rhea" id="RHEA:24152"/>
        <dbReference type="ChEBI" id="CHEBI:15378"/>
        <dbReference type="ChEBI" id="CHEBI:30616"/>
        <dbReference type="ChEBI" id="CHEBI:58243"/>
        <dbReference type="ChEBI" id="CHEBI:58339"/>
        <dbReference type="ChEBI" id="CHEBI:456216"/>
        <dbReference type="EC" id="2.7.1.25"/>
    </reaction>
</comment>
<comment type="pathway">
    <text evidence="14">Sulfur metabolism; hydrogen sulfide biosynthesis; sulfite from sulfate: step 2/3.</text>
</comment>
<comment type="subunit">
    <text evidence="5">Sulfate-activating enzymes, NodP and NodQ, may be physically associated.</text>
</comment>
<dbReference type="Proteomes" id="UP001262410">
    <property type="component" value="Unassembled WGS sequence"/>
</dbReference>
<evidence type="ECO:0000256" key="2">
    <source>
        <dbReference type="ARBA" id="ARBA00002357"/>
    </source>
</evidence>
<proteinExistence type="inferred from homology"/>
<dbReference type="PROSITE" id="PS51722">
    <property type="entry name" value="G_TR_2"/>
    <property type="match status" value="1"/>
</dbReference>
<organism evidence="16 17">
    <name type="scientific">Inquilinus ginsengisoli</name>
    <dbReference type="NCBI Taxonomy" id="363840"/>
    <lineage>
        <taxon>Bacteria</taxon>
        <taxon>Pseudomonadati</taxon>
        <taxon>Pseudomonadota</taxon>
        <taxon>Alphaproteobacteria</taxon>
        <taxon>Rhodospirillales</taxon>
        <taxon>Rhodospirillaceae</taxon>
        <taxon>Inquilinus</taxon>
    </lineage>
</organism>
<evidence type="ECO:0000256" key="7">
    <source>
        <dbReference type="ARBA" id="ARBA00022695"/>
    </source>
</evidence>
<dbReference type="Gene3D" id="2.40.30.10">
    <property type="entry name" value="Translation factors"/>
    <property type="match status" value="2"/>
</dbReference>
<dbReference type="PROSITE" id="PS00301">
    <property type="entry name" value="G_TR_1"/>
    <property type="match status" value="1"/>
</dbReference>
<dbReference type="InterPro" id="IPR031157">
    <property type="entry name" value="G_TR_CS"/>
</dbReference>
<evidence type="ECO:0000256" key="10">
    <source>
        <dbReference type="ARBA" id="ARBA00023134"/>
    </source>
</evidence>
<keyword evidence="14" id="KW-0597">Phosphoprotein</keyword>
<keyword evidence="16" id="KW-0456">Lyase</keyword>
<dbReference type="PRINTS" id="PR00315">
    <property type="entry name" value="ELONGATNFCT"/>
</dbReference>
<comment type="similarity">
    <text evidence="3">In the C-terminal section; belongs to the APS kinase family.</text>
</comment>
<keyword evidence="14" id="KW-0418">Kinase</keyword>
<feature type="domain" description="Tr-type G" evidence="15">
    <location>
        <begin position="14"/>
        <end position="227"/>
    </location>
</feature>
<dbReference type="EC" id="2.7.1.25" evidence="14"/>